<dbReference type="Proteomes" id="UP001432046">
    <property type="component" value="Chromosome"/>
</dbReference>
<dbReference type="EMBL" id="CP147711">
    <property type="protein sequence ID" value="WXC81331.1"/>
    <property type="molecule type" value="Genomic_DNA"/>
</dbReference>
<dbReference type="Pfam" id="PF13561">
    <property type="entry name" value="adh_short_C2"/>
    <property type="match status" value="1"/>
</dbReference>
<dbReference type="PANTHER" id="PTHR43669">
    <property type="entry name" value="5-KETO-D-GLUCONATE 5-REDUCTASE"/>
    <property type="match status" value="1"/>
</dbReference>
<dbReference type="Gene3D" id="3.40.50.720">
    <property type="entry name" value="NAD(P)-binding Rossmann-like Domain"/>
    <property type="match status" value="1"/>
</dbReference>
<dbReference type="RefSeq" id="WP_166210556.1">
    <property type="nucleotide sequence ID" value="NZ_CP088285.1"/>
</dbReference>
<dbReference type="PRINTS" id="PR00080">
    <property type="entry name" value="SDRFAMILY"/>
</dbReference>
<dbReference type="InterPro" id="IPR002347">
    <property type="entry name" value="SDR_fam"/>
</dbReference>
<keyword evidence="2 4" id="KW-0560">Oxidoreductase</keyword>
<dbReference type="EMBL" id="JAAOLE020000001">
    <property type="protein sequence ID" value="NVI42402.1"/>
    <property type="molecule type" value="Genomic_DNA"/>
</dbReference>
<gene>
    <name evidence="3" type="ORF">HAP48_004675</name>
    <name evidence="4" type="ORF">WDK88_06820</name>
</gene>
<name>A0A973ZZF4_9BRAD</name>
<dbReference type="AlphaFoldDB" id="A0A973ZZF4"/>
<evidence type="ECO:0000313" key="5">
    <source>
        <dbReference type="Proteomes" id="UP001432046"/>
    </source>
</evidence>
<dbReference type="InterPro" id="IPR036291">
    <property type="entry name" value="NAD(P)-bd_dom_sf"/>
</dbReference>
<dbReference type="PROSITE" id="PS00061">
    <property type="entry name" value="ADH_SHORT"/>
    <property type="match status" value="1"/>
</dbReference>
<dbReference type="GO" id="GO:0016491">
    <property type="term" value="F:oxidoreductase activity"/>
    <property type="evidence" value="ECO:0007669"/>
    <property type="project" value="UniProtKB-KW"/>
</dbReference>
<organism evidence="3">
    <name type="scientific">Bradyrhizobium septentrionale</name>
    <dbReference type="NCBI Taxonomy" id="1404411"/>
    <lineage>
        <taxon>Bacteria</taxon>
        <taxon>Pseudomonadati</taxon>
        <taxon>Pseudomonadota</taxon>
        <taxon>Alphaproteobacteria</taxon>
        <taxon>Hyphomicrobiales</taxon>
        <taxon>Nitrobacteraceae</taxon>
        <taxon>Bradyrhizobium</taxon>
    </lineage>
</organism>
<dbReference type="EC" id="1.-.-.-" evidence="4"/>
<evidence type="ECO:0000313" key="3">
    <source>
        <dbReference type="EMBL" id="NVI42402.1"/>
    </source>
</evidence>
<dbReference type="FunFam" id="3.40.50.720:FF:000084">
    <property type="entry name" value="Short-chain dehydrogenase reductase"/>
    <property type="match status" value="1"/>
</dbReference>
<evidence type="ECO:0000256" key="1">
    <source>
        <dbReference type="ARBA" id="ARBA00006484"/>
    </source>
</evidence>
<dbReference type="InterPro" id="IPR020904">
    <property type="entry name" value="Sc_DH/Rdtase_CS"/>
</dbReference>
<reference evidence="3" key="1">
    <citation type="submission" date="2020-06" db="EMBL/GenBank/DDBJ databases">
        <title>Whole Genome Sequence of Bradyrhizobium sp. Strain 1S1.</title>
        <authorList>
            <person name="Bromfield E.S.P."/>
            <person name="Cloutier S."/>
        </authorList>
    </citation>
    <scope>NUCLEOTIDE SEQUENCE [LARGE SCALE GENOMIC DNA]</scope>
    <source>
        <strain evidence="3">1S1</strain>
    </source>
</reference>
<dbReference type="SUPFAM" id="SSF51735">
    <property type="entry name" value="NAD(P)-binding Rossmann-fold domains"/>
    <property type="match status" value="1"/>
</dbReference>
<sequence>MTTAPQKVALVTGAARGIGLAAAKRFLADGWRVALLDIEGELLASAVAALKQRDTTLALTCDVSDAAGVTKAMAAIAGCFGRLDALVNNAGIAVFTPVLETSDADWSRIMAVNLTGPFLCTKAAAPLMREHGGGAIVNITSISAVRASTLRSAYGTSKAGLAHLTKQLAVELAALGIRVNGVAPGPVETAMAKAVHTPEIRADYHDAIPLNRYGLEEELAEAIFFLCSERASYITGQILAVDGGFDAAGIGLPTLRGQRRNG</sequence>
<dbReference type="NCBIfam" id="NF005559">
    <property type="entry name" value="PRK07231.1"/>
    <property type="match status" value="1"/>
</dbReference>
<evidence type="ECO:0000256" key="2">
    <source>
        <dbReference type="ARBA" id="ARBA00023002"/>
    </source>
</evidence>
<dbReference type="PRINTS" id="PR00081">
    <property type="entry name" value="GDHRDH"/>
</dbReference>
<evidence type="ECO:0000313" key="4">
    <source>
        <dbReference type="EMBL" id="WXC81331.1"/>
    </source>
</evidence>
<accession>A0A973ZZF4</accession>
<proteinExistence type="inferred from homology"/>
<dbReference type="PANTHER" id="PTHR43669:SF8">
    <property type="entry name" value="SHORT-CHAIN TYPE DEHYDROGENASE_REDUCTASE-RELATED"/>
    <property type="match status" value="1"/>
</dbReference>
<dbReference type="CDD" id="cd05233">
    <property type="entry name" value="SDR_c"/>
    <property type="match status" value="1"/>
</dbReference>
<protein>
    <submittedName>
        <fullName evidence="3">SDR family oxidoreductase</fullName>
        <ecNumber evidence="4">1.-.-.-</ecNumber>
    </submittedName>
</protein>
<comment type="similarity">
    <text evidence="1">Belongs to the short-chain dehydrogenases/reductases (SDR) family.</text>
</comment>
<reference evidence="4" key="2">
    <citation type="journal article" date="2021" name="Int. J. Syst. Evol. Microbiol.">
        <title>Bradyrhizobium septentrionale sp. nov. (sv. septentrionale) and Bradyrhizobium quebecense sp. nov. (sv. septentrionale) associated with legumes native to Canada possess rearranged symbiosis genes and numerous insertion sequences.</title>
        <authorList>
            <person name="Bromfield E.S.P."/>
            <person name="Cloutier S."/>
        </authorList>
    </citation>
    <scope>NUCLEOTIDE SEQUENCE</scope>
    <source>
        <strain evidence="4">5S5</strain>
    </source>
</reference>
<reference evidence="4" key="3">
    <citation type="submission" date="2024-03" db="EMBL/GenBank/DDBJ databases">
        <authorList>
            <person name="Bromfield E.S.P."/>
            <person name="Cloutier S."/>
        </authorList>
    </citation>
    <scope>NUCLEOTIDE SEQUENCE</scope>
    <source>
        <strain evidence="4">5S5</strain>
    </source>
</reference>
<keyword evidence="5" id="KW-1185">Reference proteome</keyword>